<evidence type="ECO:0000259" key="2">
    <source>
        <dbReference type="Pfam" id="PF11716"/>
    </source>
</evidence>
<feature type="region of interest" description="Disordered" evidence="1">
    <location>
        <begin position="232"/>
        <end position="252"/>
    </location>
</feature>
<keyword evidence="4" id="KW-1185">Reference proteome</keyword>
<keyword evidence="3" id="KW-0413">Isomerase</keyword>
<evidence type="ECO:0000256" key="1">
    <source>
        <dbReference type="SAM" id="MobiDB-lite"/>
    </source>
</evidence>
<dbReference type="Gene3D" id="3.30.1050.20">
    <property type="match status" value="1"/>
</dbReference>
<gene>
    <name evidence="3" type="ORF">GCM10012284_01410</name>
</gene>
<dbReference type="SUPFAM" id="SSF55718">
    <property type="entry name" value="SCP-like"/>
    <property type="match status" value="1"/>
</dbReference>
<proteinExistence type="predicted"/>
<sequence>MASAGESEFLSARCRRVDGVTIDPLVLLTDVDTATERLLHAVEDLDPAAVSAPSRLPGWSIGHLLTHVARNADAYTNLLTWARTGVETLPYASADARAEGIEAGARRPLREQIADIRAAHERFADAGAAMPAQAWAFPLPALGQPAAVVPWARLREVEVHHVDVGRGYTPGDWTDAFALRLVREIAGGAPEDFAVVLRPHGLDHAITIGDDPSAPVIGGSTRSIAAWLSGRGDGADLTVSPDGELPRPPRWK</sequence>
<dbReference type="GO" id="GO:0046872">
    <property type="term" value="F:metal ion binding"/>
    <property type="evidence" value="ECO:0007669"/>
    <property type="project" value="InterPro"/>
</dbReference>
<evidence type="ECO:0000313" key="3">
    <source>
        <dbReference type="EMBL" id="GGK71391.1"/>
    </source>
</evidence>
<dbReference type="InterPro" id="IPR036527">
    <property type="entry name" value="SCP2_sterol-bd_dom_sf"/>
</dbReference>
<organism evidence="3 4">
    <name type="scientific">Mangrovihabitans endophyticus</name>
    <dbReference type="NCBI Taxonomy" id="1751298"/>
    <lineage>
        <taxon>Bacteria</taxon>
        <taxon>Bacillati</taxon>
        <taxon>Actinomycetota</taxon>
        <taxon>Actinomycetes</taxon>
        <taxon>Micromonosporales</taxon>
        <taxon>Micromonosporaceae</taxon>
        <taxon>Mangrovihabitans</taxon>
    </lineage>
</organism>
<dbReference type="InterPro" id="IPR024344">
    <property type="entry name" value="MDMPI_metal-binding"/>
</dbReference>
<dbReference type="Proteomes" id="UP000656042">
    <property type="component" value="Unassembled WGS sequence"/>
</dbReference>
<name>A0A8J3BW80_9ACTN</name>
<reference evidence="3" key="1">
    <citation type="journal article" date="2014" name="Int. J. Syst. Evol. Microbiol.">
        <title>Complete genome sequence of Corynebacterium casei LMG S-19264T (=DSM 44701T), isolated from a smear-ripened cheese.</title>
        <authorList>
            <consortium name="US DOE Joint Genome Institute (JGI-PGF)"/>
            <person name="Walter F."/>
            <person name="Albersmeier A."/>
            <person name="Kalinowski J."/>
            <person name="Ruckert C."/>
        </authorList>
    </citation>
    <scope>NUCLEOTIDE SEQUENCE</scope>
    <source>
        <strain evidence="3">CGMCC 4.7299</strain>
    </source>
</reference>
<dbReference type="NCBIfam" id="TIGR03083">
    <property type="entry name" value="maleylpyruvate isomerase family mycothiol-dependent enzyme"/>
    <property type="match status" value="1"/>
</dbReference>
<accession>A0A8J3BW80</accession>
<evidence type="ECO:0000313" key="4">
    <source>
        <dbReference type="Proteomes" id="UP000656042"/>
    </source>
</evidence>
<comment type="caution">
    <text evidence="3">The sequence shown here is derived from an EMBL/GenBank/DDBJ whole genome shotgun (WGS) entry which is preliminary data.</text>
</comment>
<dbReference type="GO" id="GO:0016853">
    <property type="term" value="F:isomerase activity"/>
    <property type="evidence" value="ECO:0007669"/>
    <property type="project" value="UniProtKB-KW"/>
</dbReference>
<dbReference type="SUPFAM" id="SSF109854">
    <property type="entry name" value="DinB/YfiT-like putative metalloenzymes"/>
    <property type="match status" value="1"/>
</dbReference>
<protein>
    <submittedName>
        <fullName evidence="3">Maleylpyruvate isomerase</fullName>
    </submittedName>
</protein>
<feature type="domain" description="Mycothiol-dependent maleylpyruvate isomerase metal-binding" evidence="2">
    <location>
        <begin position="32"/>
        <end position="164"/>
    </location>
</feature>
<dbReference type="EMBL" id="BMMX01000001">
    <property type="protein sequence ID" value="GGK71391.1"/>
    <property type="molecule type" value="Genomic_DNA"/>
</dbReference>
<dbReference type="InterPro" id="IPR017517">
    <property type="entry name" value="Maleyloyr_isom"/>
</dbReference>
<dbReference type="Gene3D" id="1.20.120.450">
    <property type="entry name" value="dinb family like domain"/>
    <property type="match status" value="1"/>
</dbReference>
<dbReference type="AlphaFoldDB" id="A0A8J3BW80"/>
<dbReference type="InterPro" id="IPR034660">
    <property type="entry name" value="DinB/YfiT-like"/>
</dbReference>
<dbReference type="Pfam" id="PF11716">
    <property type="entry name" value="MDMPI_N"/>
    <property type="match status" value="1"/>
</dbReference>
<reference evidence="3" key="2">
    <citation type="submission" date="2020-09" db="EMBL/GenBank/DDBJ databases">
        <authorList>
            <person name="Sun Q."/>
            <person name="Zhou Y."/>
        </authorList>
    </citation>
    <scope>NUCLEOTIDE SEQUENCE</scope>
    <source>
        <strain evidence="3">CGMCC 4.7299</strain>
    </source>
</reference>